<dbReference type="KEGG" id="pdh:B9T62_25495"/>
<dbReference type="Proteomes" id="UP000249890">
    <property type="component" value="Chromosome"/>
</dbReference>
<feature type="transmembrane region" description="Helical" evidence="1">
    <location>
        <begin position="62"/>
        <end position="79"/>
    </location>
</feature>
<keyword evidence="1" id="KW-1133">Transmembrane helix</keyword>
<keyword evidence="1" id="KW-0472">Membrane</keyword>
<dbReference type="EMBL" id="CP021780">
    <property type="protein sequence ID" value="ASA23839.1"/>
    <property type="molecule type" value="Genomic_DNA"/>
</dbReference>
<gene>
    <name evidence="2" type="ORF">B9T62_25495</name>
</gene>
<proteinExistence type="predicted"/>
<reference evidence="2 3" key="1">
    <citation type="submission" date="2017-06" db="EMBL/GenBank/DDBJ databases">
        <title>Complete genome sequence of Paenibacillus donghaensis KCTC 13049T isolated from East Sea sediment, South Korea.</title>
        <authorList>
            <person name="Jung B.K."/>
            <person name="Hong S.-J."/>
            <person name="Shin J.-H."/>
        </authorList>
    </citation>
    <scope>NUCLEOTIDE SEQUENCE [LARGE SCALE GENOMIC DNA]</scope>
    <source>
        <strain evidence="2 3">KCTC 13049</strain>
    </source>
</reference>
<dbReference type="RefSeq" id="WP_087917825.1">
    <property type="nucleotide sequence ID" value="NZ_CP021780.1"/>
</dbReference>
<feature type="transmembrane region" description="Helical" evidence="1">
    <location>
        <begin position="35"/>
        <end position="56"/>
    </location>
</feature>
<evidence type="ECO:0000313" key="2">
    <source>
        <dbReference type="EMBL" id="ASA23839.1"/>
    </source>
</evidence>
<sequence>MKSEQEFLAEIWANVAKIEAEEQHKALARQRHHSLIQRTILLQLTVGVSFLILILLHSHLDFTTLTALCGVYLVLGYLWEGRNHEYRNQN</sequence>
<name>A0A2Z2KMR0_9BACL</name>
<protein>
    <submittedName>
        <fullName evidence="2">Uncharacterized protein</fullName>
    </submittedName>
</protein>
<keyword evidence="1" id="KW-0812">Transmembrane</keyword>
<organism evidence="2 3">
    <name type="scientific">Paenibacillus donghaensis</name>
    <dbReference type="NCBI Taxonomy" id="414771"/>
    <lineage>
        <taxon>Bacteria</taxon>
        <taxon>Bacillati</taxon>
        <taxon>Bacillota</taxon>
        <taxon>Bacilli</taxon>
        <taxon>Bacillales</taxon>
        <taxon>Paenibacillaceae</taxon>
        <taxon>Paenibacillus</taxon>
    </lineage>
</organism>
<accession>A0A2Z2KMR0</accession>
<dbReference type="AlphaFoldDB" id="A0A2Z2KMR0"/>
<evidence type="ECO:0000256" key="1">
    <source>
        <dbReference type="SAM" id="Phobius"/>
    </source>
</evidence>
<evidence type="ECO:0000313" key="3">
    <source>
        <dbReference type="Proteomes" id="UP000249890"/>
    </source>
</evidence>
<keyword evidence="3" id="KW-1185">Reference proteome</keyword>